<dbReference type="EMBL" id="JAHFYH010000336">
    <property type="protein sequence ID" value="KAH0208832.1"/>
    <property type="molecule type" value="Genomic_DNA"/>
</dbReference>
<feature type="region of interest" description="Disordered" evidence="1">
    <location>
        <begin position="1"/>
        <end position="21"/>
    </location>
</feature>
<dbReference type="AlphaFoldDB" id="A0A9P8DWP8"/>
<evidence type="ECO:0000313" key="2">
    <source>
        <dbReference type="EMBL" id="KAG9658287.1"/>
    </source>
</evidence>
<dbReference type="Proteomes" id="UP000779574">
    <property type="component" value="Unassembled WGS sequence"/>
</dbReference>
<feature type="region of interest" description="Disordered" evidence="1">
    <location>
        <begin position="48"/>
        <end position="85"/>
    </location>
</feature>
<name>A0A9P8DWP8_AURME</name>
<evidence type="ECO:0000313" key="4">
    <source>
        <dbReference type="Proteomes" id="UP000779574"/>
    </source>
</evidence>
<dbReference type="Proteomes" id="UP000767238">
    <property type="component" value="Unassembled WGS sequence"/>
</dbReference>
<accession>A0A9P8DWP8</accession>
<reference evidence="2" key="1">
    <citation type="journal article" date="2021" name="J Fungi (Basel)">
        <title>Virulence traits and population genomics of the black yeast Aureobasidium melanogenum.</title>
        <authorList>
            <person name="Cernosa A."/>
            <person name="Sun X."/>
            <person name="Gostincar C."/>
            <person name="Fang C."/>
            <person name="Gunde-Cimerman N."/>
            <person name="Song Z."/>
        </authorList>
    </citation>
    <scope>NUCLEOTIDE SEQUENCE</scope>
    <source>
        <strain evidence="3">EXF-8016</strain>
        <strain evidence="2">EXF-9911</strain>
    </source>
</reference>
<sequence length="85" mass="9354">MSKSSLRSCEECPKVRWSQQQRGIGHLASGIPDRDDDDVVVAVVVVAVDDNEGGDDDDDDDHDDDHGDRHKRRADGVGKFNPVIL</sequence>
<reference evidence="2" key="2">
    <citation type="submission" date="2021-08" db="EMBL/GenBank/DDBJ databases">
        <authorList>
            <person name="Gostincar C."/>
            <person name="Sun X."/>
            <person name="Song Z."/>
            <person name="Gunde-Cimerman N."/>
        </authorList>
    </citation>
    <scope>NUCLEOTIDE SEQUENCE</scope>
    <source>
        <strain evidence="3">EXF-8016</strain>
        <strain evidence="2">EXF-9911</strain>
    </source>
</reference>
<feature type="non-terminal residue" evidence="2">
    <location>
        <position position="85"/>
    </location>
</feature>
<comment type="caution">
    <text evidence="2">The sequence shown here is derived from an EMBL/GenBank/DDBJ whole genome shotgun (WGS) entry which is preliminary data.</text>
</comment>
<proteinExistence type="predicted"/>
<evidence type="ECO:0000256" key="1">
    <source>
        <dbReference type="SAM" id="MobiDB-lite"/>
    </source>
</evidence>
<feature type="compositionally biased region" description="Acidic residues" evidence="1">
    <location>
        <begin position="49"/>
        <end position="63"/>
    </location>
</feature>
<organism evidence="2 4">
    <name type="scientific">Aureobasidium melanogenum</name>
    <name type="common">Aureobasidium pullulans var. melanogenum</name>
    <dbReference type="NCBI Taxonomy" id="46634"/>
    <lineage>
        <taxon>Eukaryota</taxon>
        <taxon>Fungi</taxon>
        <taxon>Dikarya</taxon>
        <taxon>Ascomycota</taxon>
        <taxon>Pezizomycotina</taxon>
        <taxon>Dothideomycetes</taxon>
        <taxon>Dothideomycetidae</taxon>
        <taxon>Dothideales</taxon>
        <taxon>Saccotheciaceae</taxon>
        <taxon>Aureobasidium</taxon>
    </lineage>
</organism>
<gene>
    <name evidence="2" type="ORF">KCU76_g19933</name>
    <name evidence="3" type="ORF">KCV03_g10387</name>
</gene>
<evidence type="ECO:0000313" key="3">
    <source>
        <dbReference type="EMBL" id="KAH0208832.1"/>
    </source>
</evidence>
<dbReference type="EMBL" id="JAHFXF010002280">
    <property type="protein sequence ID" value="KAG9658287.1"/>
    <property type="molecule type" value="Genomic_DNA"/>
</dbReference>
<protein>
    <submittedName>
        <fullName evidence="2">Uncharacterized protein</fullName>
    </submittedName>
</protein>